<dbReference type="GO" id="GO:0008250">
    <property type="term" value="C:oligosaccharyltransferase complex"/>
    <property type="evidence" value="ECO:0007669"/>
    <property type="project" value="InterPro"/>
</dbReference>
<keyword evidence="6" id="KW-0732">Signal</keyword>
<organism evidence="15 16">
    <name type="scientific">Beta vulgaris subsp. vulgaris</name>
    <name type="common">Beet</name>
    <dbReference type="NCBI Taxonomy" id="3555"/>
    <lineage>
        <taxon>Eukaryota</taxon>
        <taxon>Viridiplantae</taxon>
        <taxon>Streptophyta</taxon>
        <taxon>Embryophyta</taxon>
        <taxon>Tracheophyta</taxon>
        <taxon>Spermatophyta</taxon>
        <taxon>Magnoliopsida</taxon>
        <taxon>eudicotyledons</taxon>
        <taxon>Gunneridae</taxon>
        <taxon>Pentapetalae</taxon>
        <taxon>Caryophyllales</taxon>
        <taxon>Chenopodiaceae</taxon>
        <taxon>Betoideae</taxon>
        <taxon>Beta</taxon>
    </lineage>
</organism>
<dbReference type="Gramene" id="KMS95381">
    <property type="protein sequence ID" value="KMS95381"/>
    <property type="gene ID" value="BVRB_008740"/>
</dbReference>
<dbReference type="InterPro" id="IPR055374">
    <property type="entry name" value="Ribophorin_II_3rd"/>
</dbReference>
<proteinExistence type="inferred from homology"/>
<feature type="transmembrane region" description="Helical" evidence="12">
    <location>
        <begin position="253"/>
        <end position="271"/>
    </location>
</feature>
<dbReference type="InterPro" id="IPR056790">
    <property type="entry name" value="Ribophorin_II_C"/>
</dbReference>
<keyword evidence="9 12" id="KW-0472">Membrane</keyword>
<evidence type="ECO:0000259" key="13">
    <source>
        <dbReference type="Pfam" id="PF23860"/>
    </source>
</evidence>
<comment type="subcellular location">
    <subcellularLocation>
        <location evidence="2">Endoplasmic reticulum membrane</location>
        <topology evidence="2">Multi-pass membrane protein</topology>
    </subcellularLocation>
</comment>
<keyword evidence="8 12" id="KW-1133">Transmembrane helix</keyword>
<evidence type="ECO:0000256" key="8">
    <source>
        <dbReference type="ARBA" id="ARBA00022989"/>
    </source>
</evidence>
<keyword evidence="7" id="KW-0256">Endoplasmic reticulum</keyword>
<evidence type="ECO:0000256" key="9">
    <source>
        <dbReference type="ARBA" id="ARBA00023136"/>
    </source>
</evidence>
<sequence>MGRYKQVGRSRFEVYVTGEIKVENVEIAILDTDLGNVEPPKKLNLSAESSVSLLANHLQKLRLSFQLVSPLGNAFEPNQVLLKLRHETNIEHVFLVGNSGKEFEIILDFLGLMDKLYYLSGKYNLQLIVGDAVMENSFLCSLGHIDLDLPKVPNKATRPPPQPTDPLLRFAPKPEITHIFRAAEKCALMKLYLAFLVLVLVPLAGFLIGLCRLGVNLMNFPASRVAATYAVLFHVGIAAILCFYVLFWLQLNIFTMLRILFFLGIFVVYVGHKTLSKLKFS</sequence>
<evidence type="ECO:0000313" key="15">
    <source>
        <dbReference type="EMBL" id="KMS95381.1"/>
    </source>
</evidence>
<evidence type="ECO:0000256" key="2">
    <source>
        <dbReference type="ARBA" id="ARBA00004477"/>
    </source>
</evidence>
<evidence type="ECO:0000256" key="5">
    <source>
        <dbReference type="ARBA" id="ARBA00022692"/>
    </source>
</evidence>
<dbReference type="Pfam" id="PF25147">
    <property type="entry name" value="Ribophorin_II_C"/>
    <property type="match status" value="1"/>
</dbReference>
<accession>A0A0J8B309</accession>
<evidence type="ECO:0000256" key="4">
    <source>
        <dbReference type="ARBA" id="ARBA00009038"/>
    </source>
</evidence>
<feature type="transmembrane region" description="Helical" evidence="12">
    <location>
        <begin position="191"/>
        <end position="215"/>
    </location>
</feature>
<comment type="pathway">
    <text evidence="3">Protein modification; protein glycosylation.</text>
</comment>
<dbReference type="AlphaFoldDB" id="A0A0J8B309"/>
<evidence type="ECO:0000256" key="1">
    <source>
        <dbReference type="ARBA" id="ARBA00002791"/>
    </source>
</evidence>
<evidence type="ECO:0000256" key="10">
    <source>
        <dbReference type="ARBA" id="ARBA00030078"/>
    </source>
</evidence>
<dbReference type="UniPathway" id="UPA00378"/>
<comment type="similarity">
    <text evidence="4">Belongs to the SWP1 family.</text>
</comment>
<feature type="domain" description="Ribophorin II third" evidence="13">
    <location>
        <begin position="23"/>
        <end position="147"/>
    </location>
</feature>
<dbReference type="InterPro" id="IPR008814">
    <property type="entry name" value="Swp1"/>
</dbReference>
<protein>
    <recommendedName>
        <fullName evidence="11">Ribophorin II</fullName>
    </recommendedName>
    <alternativeName>
        <fullName evidence="10">Ribophorin-2</fullName>
    </alternativeName>
</protein>
<comment type="function">
    <text evidence="1">Subunit of the oligosaccharyl transferase (OST) complex that catalyzes the initial transfer of a defined glycan (Glc(3)Man(9)GlcNAc(2) in eukaryotes) from the lipid carrier dolichol-pyrophosphate to an asparagine residue within an Asn-X-Ser/Thr consensus motif in nascent polypeptide chains, the first step in protein N-glycosylation. N-glycosylation occurs cotranslationally and the complex associates with the Sec61 complex at the channel-forming translocon complex that mediates protein translocation across the endoplasmic reticulum (ER). All subunits are required for a maximal enzyme activity.</text>
</comment>
<reference evidence="15 16" key="1">
    <citation type="journal article" date="2014" name="Nature">
        <title>The genome of the recently domesticated crop plant sugar beet (Beta vulgaris).</title>
        <authorList>
            <person name="Dohm J.C."/>
            <person name="Minoche A.E."/>
            <person name="Holtgrawe D."/>
            <person name="Capella-Gutierrez S."/>
            <person name="Zakrzewski F."/>
            <person name="Tafer H."/>
            <person name="Rupp O."/>
            <person name="Sorensen T.R."/>
            <person name="Stracke R."/>
            <person name="Reinhardt R."/>
            <person name="Goesmann A."/>
            <person name="Kraft T."/>
            <person name="Schulz B."/>
            <person name="Stadler P.F."/>
            <person name="Schmidt T."/>
            <person name="Gabaldon T."/>
            <person name="Lehrach H."/>
            <person name="Weisshaar B."/>
            <person name="Himmelbauer H."/>
        </authorList>
    </citation>
    <scope>NUCLEOTIDE SEQUENCE [LARGE SCALE GENOMIC DNA]</scope>
    <source>
        <tissue evidence="15">Taproot</tissue>
    </source>
</reference>
<name>A0A0J8B309_BETVV</name>
<evidence type="ECO:0000256" key="11">
    <source>
        <dbReference type="ARBA" id="ARBA00032139"/>
    </source>
</evidence>
<dbReference type="PANTHER" id="PTHR12640:SF0">
    <property type="entry name" value="DOLICHYL-DIPHOSPHOOLIGOSACCHARIDE--PROTEIN GLYCOSYLTRANSFERASE SUBUNIT 2"/>
    <property type="match status" value="1"/>
</dbReference>
<gene>
    <name evidence="15" type="ORF">BVRB_008740</name>
</gene>
<dbReference type="eggNOG" id="KOG2447">
    <property type="taxonomic scope" value="Eukaryota"/>
</dbReference>
<evidence type="ECO:0000256" key="6">
    <source>
        <dbReference type="ARBA" id="ARBA00022729"/>
    </source>
</evidence>
<feature type="domain" description="Ribophorin II C-terminal" evidence="14">
    <location>
        <begin position="180"/>
        <end position="278"/>
    </location>
</feature>
<dbReference type="OrthoDB" id="1694755at2759"/>
<dbReference type="PANTHER" id="PTHR12640">
    <property type="entry name" value="RIBOPHORIN II"/>
    <property type="match status" value="1"/>
</dbReference>
<evidence type="ECO:0000256" key="7">
    <source>
        <dbReference type="ARBA" id="ARBA00022824"/>
    </source>
</evidence>
<keyword evidence="5 12" id="KW-0812">Transmembrane</keyword>
<dbReference type="Pfam" id="PF23860">
    <property type="entry name" value="Ribophorin_II_3rd"/>
    <property type="match status" value="1"/>
</dbReference>
<evidence type="ECO:0000256" key="3">
    <source>
        <dbReference type="ARBA" id="ARBA00004922"/>
    </source>
</evidence>
<evidence type="ECO:0000259" key="14">
    <source>
        <dbReference type="Pfam" id="PF25147"/>
    </source>
</evidence>
<dbReference type="EMBL" id="KQ090477">
    <property type="protein sequence ID" value="KMS95381.1"/>
    <property type="molecule type" value="Genomic_DNA"/>
</dbReference>
<evidence type="ECO:0000313" key="16">
    <source>
        <dbReference type="Proteomes" id="UP000035740"/>
    </source>
</evidence>
<dbReference type="OMA" id="VFFMYYT"/>
<evidence type="ECO:0000256" key="12">
    <source>
        <dbReference type="SAM" id="Phobius"/>
    </source>
</evidence>
<keyword evidence="16" id="KW-1185">Reference proteome</keyword>
<dbReference type="Proteomes" id="UP000035740">
    <property type="component" value="Unassembled WGS sequence"/>
</dbReference>
<dbReference type="GO" id="GO:0006487">
    <property type="term" value="P:protein N-linked glycosylation"/>
    <property type="evidence" value="ECO:0007669"/>
    <property type="project" value="TreeGrafter"/>
</dbReference>
<feature type="transmembrane region" description="Helical" evidence="12">
    <location>
        <begin position="227"/>
        <end position="247"/>
    </location>
</feature>